<dbReference type="SUPFAM" id="SSF52540">
    <property type="entry name" value="P-loop containing nucleoside triphosphate hydrolases"/>
    <property type="match status" value="1"/>
</dbReference>
<dbReference type="InterPro" id="IPR027417">
    <property type="entry name" value="P-loop_NTPase"/>
</dbReference>
<dbReference type="Gene3D" id="3.40.50.300">
    <property type="entry name" value="P-loop containing nucleotide triphosphate hydrolases"/>
    <property type="match status" value="2"/>
</dbReference>
<dbReference type="RefSeq" id="WP_037258856.1">
    <property type="nucleotide sequence ID" value="NZ_QHKI01000046.1"/>
</dbReference>
<evidence type="ECO:0000313" key="1">
    <source>
        <dbReference type="EMBL" id="RSM75825.1"/>
    </source>
</evidence>
<evidence type="ECO:0000313" key="2">
    <source>
        <dbReference type="Proteomes" id="UP000287547"/>
    </source>
</evidence>
<sequence>MPVLDRIIQRITPAVTRVAIDGPDAAGKTTMASELAARLDRNVVRVSVDDFHNRPEVRRRQGSLSPKGYYEDTFDYDAFRARLLEPIPAGAVLLVDGVFLLRPELRSYWDLSIYLDVRPDETLRRALIRDFGIFGDAVRERYTLRYLPGQAHYRALADPLGHADIVVDNNDPESPKLVASR</sequence>
<organism evidence="1 2">
    <name type="scientific">Kibdelosporangium aridum</name>
    <dbReference type="NCBI Taxonomy" id="2030"/>
    <lineage>
        <taxon>Bacteria</taxon>
        <taxon>Bacillati</taxon>
        <taxon>Actinomycetota</taxon>
        <taxon>Actinomycetes</taxon>
        <taxon>Pseudonocardiales</taxon>
        <taxon>Pseudonocardiaceae</taxon>
        <taxon>Kibdelosporangium</taxon>
    </lineage>
</organism>
<reference evidence="1 2" key="1">
    <citation type="submission" date="2018-05" db="EMBL/GenBank/DDBJ databases">
        <title>Evolution of GPA BGCs.</title>
        <authorList>
            <person name="Waglechner N."/>
            <person name="Wright G.D."/>
        </authorList>
    </citation>
    <scope>NUCLEOTIDE SEQUENCE [LARGE SCALE GENOMIC DNA]</scope>
    <source>
        <strain evidence="1 2">A82846</strain>
    </source>
</reference>
<keyword evidence="1" id="KW-0418">Kinase</keyword>
<dbReference type="Proteomes" id="UP000287547">
    <property type="component" value="Unassembled WGS sequence"/>
</dbReference>
<dbReference type="EMBL" id="QHKI01000046">
    <property type="protein sequence ID" value="RSM75825.1"/>
    <property type="molecule type" value="Genomic_DNA"/>
</dbReference>
<accession>A0A428YYH9</accession>
<dbReference type="PANTHER" id="PTHR10285">
    <property type="entry name" value="URIDINE KINASE"/>
    <property type="match status" value="1"/>
</dbReference>
<keyword evidence="1" id="KW-0808">Transferase</keyword>
<dbReference type="AlphaFoldDB" id="A0A428YYH9"/>
<name>A0A428YYH9_KIBAR</name>
<comment type="caution">
    <text evidence="1">The sequence shown here is derived from an EMBL/GenBank/DDBJ whole genome shotgun (WGS) entry which is preliminary data.</text>
</comment>
<dbReference type="GO" id="GO:0016301">
    <property type="term" value="F:kinase activity"/>
    <property type="evidence" value="ECO:0007669"/>
    <property type="project" value="UniProtKB-KW"/>
</dbReference>
<protein>
    <submittedName>
        <fullName evidence="1">Uridine kinase</fullName>
    </submittedName>
</protein>
<gene>
    <name evidence="1" type="ORF">DMH04_37440</name>
</gene>
<dbReference type="OrthoDB" id="572586at2"/>
<proteinExistence type="predicted"/>